<evidence type="ECO:0000256" key="5">
    <source>
        <dbReference type="ARBA" id="ARBA00023244"/>
    </source>
</evidence>
<comment type="pathway">
    <text evidence="1">Porphyrin-containing compound metabolism; siroheme biosynthesis; sirohydrochlorin from precorrin-2: step 1/1.</text>
</comment>
<dbReference type="AlphaFoldDB" id="A0A099LSH9"/>
<dbReference type="InterPro" id="IPR036291">
    <property type="entry name" value="NAD(P)-bd_dom_sf"/>
</dbReference>
<dbReference type="SUPFAM" id="SSF75615">
    <property type="entry name" value="Siroheme synthase middle domains-like"/>
    <property type="match status" value="1"/>
</dbReference>
<keyword evidence="4" id="KW-0520">NAD</keyword>
<feature type="domain" description="Sirohaem synthase dimerisation" evidence="7">
    <location>
        <begin position="152"/>
        <end position="200"/>
    </location>
</feature>
<dbReference type="Pfam" id="PF13241">
    <property type="entry name" value="NAD_binding_7"/>
    <property type="match status" value="1"/>
</dbReference>
<evidence type="ECO:0000256" key="3">
    <source>
        <dbReference type="ARBA" id="ARBA00023002"/>
    </source>
</evidence>
<dbReference type="EC" id="1.3.1.76" evidence="2"/>
<dbReference type="InterPro" id="IPR019478">
    <property type="entry name" value="Sirohaem_synthase_dimer_dom"/>
</dbReference>
<dbReference type="STRING" id="29495.EA26_07700"/>
<feature type="domain" description="Siroheme synthase central" evidence="8">
    <location>
        <begin position="120"/>
        <end position="146"/>
    </location>
</feature>
<comment type="catalytic activity">
    <reaction evidence="6">
        <text>precorrin-2 + NAD(+) = sirohydrochlorin + NADH + 2 H(+)</text>
        <dbReference type="Rhea" id="RHEA:15613"/>
        <dbReference type="ChEBI" id="CHEBI:15378"/>
        <dbReference type="ChEBI" id="CHEBI:57540"/>
        <dbReference type="ChEBI" id="CHEBI:57945"/>
        <dbReference type="ChEBI" id="CHEBI:58351"/>
        <dbReference type="ChEBI" id="CHEBI:58827"/>
        <dbReference type="EC" id="1.3.1.76"/>
    </reaction>
</comment>
<dbReference type="SUPFAM" id="SSF51735">
    <property type="entry name" value="NAD(P)-binding Rossmann-fold domains"/>
    <property type="match status" value="1"/>
</dbReference>
<reference evidence="9 10" key="1">
    <citation type="submission" date="2014-04" db="EMBL/GenBank/DDBJ databases">
        <title>Genome sequencing of Vibrio navarrensis strains.</title>
        <authorList>
            <person name="Gladney L.M."/>
            <person name="Katz L.S."/>
            <person name="Marino-Ramirez L."/>
            <person name="Jordan I.K."/>
        </authorList>
    </citation>
    <scope>NUCLEOTIDE SEQUENCE [LARGE SCALE GENOMIC DNA]</scope>
    <source>
        <strain evidence="9 10">ATCC 51183</strain>
    </source>
</reference>
<dbReference type="GO" id="GO:0043115">
    <property type="term" value="F:precorrin-2 dehydrogenase activity"/>
    <property type="evidence" value="ECO:0007669"/>
    <property type="project" value="UniProtKB-EC"/>
</dbReference>
<evidence type="ECO:0000313" key="10">
    <source>
        <dbReference type="Proteomes" id="UP000029994"/>
    </source>
</evidence>
<dbReference type="PANTHER" id="PTHR35330:SF1">
    <property type="entry name" value="SIROHEME BIOSYNTHESIS PROTEIN MET8"/>
    <property type="match status" value="1"/>
</dbReference>
<comment type="caution">
    <text evidence="9">The sequence shown here is derived from an EMBL/GenBank/DDBJ whole genome shotgun (WGS) entry which is preliminary data.</text>
</comment>
<dbReference type="EMBL" id="JMCG01000001">
    <property type="protein sequence ID" value="KGK11198.1"/>
    <property type="molecule type" value="Genomic_DNA"/>
</dbReference>
<dbReference type="InterPro" id="IPR028161">
    <property type="entry name" value="Met8-like"/>
</dbReference>
<proteinExistence type="predicted"/>
<evidence type="ECO:0000256" key="6">
    <source>
        <dbReference type="ARBA" id="ARBA00047561"/>
    </source>
</evidence>
<dbReference type="Gene3D" id="3.40.50.720">
    <property type="entry name" value="NAD(P)-binding Rossmann-like Domain"/>
    <property type="match status" value="1"/>
</dbReference>
<organism evidence="9 10">
    <name type="scientific">Vibrio navarrensis</name>
    <dbReference type="NCBI Taxonomy" id="29495"/>
    <lineage>
        <taxon>Bacteria</taxon>
        <taxon>Pseudomonadati</taxon>
        <taxon>Pseudomonadota</taxon>
        <taxon>Gammaproteobacteria</taxon>
        <taxon>Vibrionales</taxon>
        <taxon>Vibrionaceae</taxon>
        <taxon>Vibrio</taxon>
    </lineage>
</organism>
<evidence type="ECO:0000256" key="1">
    <source>
        <dbReference type="ARBA" id="ARBA00005010"/>
    </source>
</evidence>
<dbReference type="GO" id="GO:0004325">
    <property type="term" value="F:ferrochelatase activity"/>
    <property type="evidence" value="ECO:0007669"/>
    <property type="project" value="InterPro"/>
</dbReference>
<dbReference type="Proteomes" id="UP000029994">
    <property type="component" value="Unassembled WGS sequence"/>
</dbReference>
<dbReference type="InterPro" id="IPR037115">
    <property type="entry name" value="Sirohaem_synt_dimer_dom_sf"/>
</dbReference>
<evidence type="ECO:0000256" key="4">
    <source>
        <dbReference type="ARBA" id="ARBA00023027"/>
    </source>
</evidence>
<dbReference type="eggNOG" id="COG1648">
    <property type="taxonomic scope" value="Bacteria"/>
</dbReference>
<keyword evidence="10" id="KW-1185">Reference proteome</keyword>
<evidence type="ECO:0000313" key="9">
    <source>
        <dbReference type="EMBL" id="KGK11198.1"/>
    </source>
</evidence>
<dbReference type="Gene3D" id="3.30.160.110">
    <property type="entry name" value="Siroheme synthase, domain 2"/>
    <property type="match status" value="1"/>
</dbReference>
<dbReference type="Gene3D" id="1.10.8.210">
    <property type="entry name" value="Sirohaem synthase, dimerisation domain"/>
    <property type="match status" value="1"/>
</dbReference>
<accession>A0A099LSH9</accession>
<evidence type="ECO:0000256" key="2">
    <source>
        <dbReference type="ARBA" id="ARBA00012400"/>
    </source>
</evidence>
<evidence type="ECO:0000259" key="8">
    <source>
        <dbReference type="Pfam" id="PF14824"/>
    </source>
</evidence>
<name>A0A099LSH9_9VIBR</name>
<dbReference type="Pfam" id="PF14824">
    <property type="entry name" value="Sirohm_synth_M"/>
    <property type="match status" value="1"/>
</dbReference>
<dbReference type="RefSeq" id="WP_039426328.1">
    <property type="nucleotide sequence ID" value="NZ_CP061845.1"/>
</dbReference>
<dbReference type="GeneID" id="43683081"/>
<dbReference type="PANTHER" id="PTHR35330">
    <property type="entry name" value="SIROHEME BIOSYNTHESIS PROTEIN MET8"/>
    <property type="match status" value="1"/>
</dbReference>
<keyword evidence="3" id="KW-0560">Oxidoreductase</keyword>
<sequence length="306" mass="35025">MRYFPLFMALENKPVLVVGGGEVASRKIEALLKAGAKVTIVSPSLVEELLDVVKSGECHWLKSFYSSELINRHYVQVWATTDNPELNHQVYRDAKAHNVLVNVVDDKPYCDFITPSMINRGRIQIAISSGGSSPVLIRNIRESLEALLPQNLSLLADFAESKRSVIKSLLSSVEERRVFWEQFFARNDVQEAKNNRQLEQVFTEATRSPFEQGCQCVWIRCSEDVELLPIKALRYMQKAEMVLYWSELEKGFLEMVRRDANRRSYSDSAQLAEMVNQSRGEYRNLCILFPKSSQAFNFMQGTDLVI</sequence>
<dbReference type="Pfam" id="PF10414">
    <property type="entry name" value="CysG_dimeriser"/>
    <property type="match status" value="1"/>
</dbReference>
<gene>
    <name evidence="9" type="ORF">EA26_07700</name>
</gene>
<dbReference type="InterPro" id="IPR006367">
    <property type="entry name" value="Sirohaem_synthase_N"/>
</dbReference>
<dbReference type="InterPro" id="IPR028281">
    <property type="entry name" value="Sirohaem_synthase_central"/>
</dbReference>
<evidence type="ECO:0000259" key="7">
    <source>
        <dbReference type="Pfam" id="PF10414"/>
    </source>
</evidence>
<dbReference type="UniPathway" id="UPA00262">
    <property type="reaction ID" value="UER00222"/>
</dbReference>
<dbReference type="GO" id="GO:0019354">
    <property type="term" value="P:siroheme biosynthetic process"/>
    <property type="evidence" value="ECO:0007669"/>
    <property type="project" value="UniProtKB-UniPathway"/>
</dbReference>
<dbReference type="NCBIfam" id="TIGR01470">
    <property type="entry name" value="cysG_Nterm"/>
    <property type="match status" value="1"/>
</dbReference>
<keyword evidence="5" id="KW-0627">Porphyrin biosynthesis</keyword>
<protein>
    <recommendedName>
        <fullName evidence="2">precorrin-2 dehydrogenase</fullName>
        <ecNumber evidence="2">1.3.1.76</ecNumber>
    </recommendedName>
</protein>